<evidence type="ECO:0000313" key="1">
    <source>
        <dbReference type="EMBL" id="CAG7820186.1"/>
    </source>
</evidence>
<dbReference type="Proteomes" id="UP000708208">
    <property type="component" value="Unassembled WGS sequence"/>
</dbReference>
<protein>
    <submittedName>
        <fullName evidence="1">Uncharacterized protein</fullName>
    </submittedName>
</protein>
<gene>
    <name evidence="1" type="ORF">AFUS01_LOCUS30589</name>
</gene>
<reference evidence="1" key="1">
    <citation type="submission" date="2021-06" db="EMBL/GenBank/DDBJ databases">
        <authorList>
            <person name="Hodson N. C."/>
            <person name="Mongue J. A."/>
            <person name="Jaron S. K."/>
        </authorList>
    </citation>
    <scope>NUCLEOTIDE SEQUENCE</scope>
</reference>
<comment type="caution">
    <text evidence="1">The sequence shown here is derived from an EMBL/GenBank/DDBJ whole genome shotgun (WGS) entry which is preliminary data.</text>
</comment>
<accession>A0A8J2KLH3</accession>
<organism evidence="1 2">
    <name type="scientific">Allacma fusca</name>
    <dbReference type="NCBI Taxonomy" id="39272"/>
    <lineage>
        <taxon>Eukaryota</taxon>
        <taxon>Metazoa</taxon>
        <taxon>Ecdysozoa</taxon>
        <taxon>Arthropoda</taxon>
        <taxon>Hexapoda</taxon>
        <taxon>Collembola</taxon>
        <taxon>Symphypleona</taxon>
        <taxon>Sminthuridae</taxon>
        <taxon>Allacma</taxon>
    </lineage>
</organism>
<dbReference type="EMBL" id="CAJVCH010472015">
    <property type="protein sequence ID" value="CAG7820186.1"/>
    <property type="molecule type" value="Genomic_DNA"/>
</dbReference>
<sequence length="116" mass="13276">MYPTAKQRSGRALLGAGAVEAFESKFVARLDLNWKSLNFDVDLCLYFIEKFTGQKKEFFKYRDVRSAGESFCKTSKAQRCAVRLNGIMKLQRILYYRIIQVTEISGYSPTILNVGT</sequence>
<keyword evidence="2" id="KW-1185">Reference proteome</keyword>
<proteinExistence type="predicted"/>
<evidence type="ECO:0000313" key="2">
    <source>
        <dbReference type="Proteomes" id="UP000708208"/>
    </source>
</evidence>
<dbReference type="AlphaFoldDB" id="A0A8J2KLH3"/>
<name>A0A8J2KLH3_9HEXA</name>